<dbReference type="PANTHER" id="PTHR34980">
    <property type="entry name" value="INNER MEMBRANE PROTEIN-RELATED-RELATED"/>
    <property type="match status" value="1"/>
</dbReference>
<dbReference type="Proteomes" id="UP000069241">
    <property type="component" value="Chromosome"/>
</dbReference>
<feature type="transmembrane region" description="Helical" evidence="1">
    <location>
        <begin position="27"/>
        <end position="48"/>
    </location>
</feature>
<dbReference type="EMBL" id="CP014229">
    <property type="protein sequence ID" value="AMD91340.1"/>
    <property type="molecule type" value="Genomic_DNA"/>
</dbReference>
<dbReference type="RefSeq" id="WP_062254453.1">
    <property type="nucleotide sequence ID" value="NZ_CP014229.1"/>
</dbReference>
<evidence type="ECO:0008006" key="4">
    <source>
        <dbReference type="Google" id="ProtNLM"/>
    </source>
</evidence>
<gene>
    <name evidence="2" type="ORF">AXF13_15050</name>
</gene>
<feature type="transmembrane region" description="Helical" evidence="1">
    <location>
        <begin position="109"/>
        <end position="130"/>
    </location>
</feature>
<keyword evidence="1" id="KW-0812">Transmembrane</keyword>
<feature type="transmembrane region" description="Helical" evidence="1">
    <location>
        <begin position="83"/>
        <end position="103"/>
    </location>
</feature>
<keyword evidence="1" id="KW-1133">Transmembrane helix</keyword>
<sequence length="157" mass="17187">MEFAPAVRRCLTEKYCSFKGRASRSEFWWFMLFMFLVNVVVSLVAGFLPSAAGNGLSVLVSLAFILPNIGVTARRLHDRNLSGWWQLAPIVPTILLLAMIFTMSITETALVLLSLLAVAVAIWFLIMLILPGTLGPNRFGPDPLRSAPPDSAPGDPQ</sequence>
<dbReference type="AlphaFoldDB" id="A0A120KMH6"/>
<dbReference type="InterPro" id="IPR008523">
    <property type="entry name" value="DUF805"/>
</dbReference>
<name>A0A120KMH6_9BACT</name>
<accession>A0A120KMH6</accession>
<dbReference type="GO" id="GO:0005886">
    <property type="term" value="C:plasma membrane"/>
    <property type="evidence" value="ECO:0007669"/>
    <property type="project" value="TreeGrafter"/>
</dbReference>
<evidence type="ECO:0000313" key="3">
    <source>
        <dbReference type="Proteomes" id="UP000069241"/>
    </source>
</evidence>
<proteinExistence type="predicted"/>
<dbReference type="KEGG" id="dfi:AXF13_15050"/>
<dbReference type="Pfam" id="PF05656">
    <property type="entry name" value="DUF805"/>
    <property type="match status" value="1"/>
</dbReference>
<protein>
    <recommendedName>
        <fullName evidence="4">DUF805 domain-containing protein</fullName>
    </recommendedName>
</protein>
<evidence type="ECO:0000313" key="2">
    <source>
        <dbReference type="EMBL" id="AMD91340.1"/>
    </source>
</evidence>
<dbReference type="PANTHER" id="PTHR34980:SF2">
    <property type="entry name" value="INNER MEMBRANE PROTEIN YHAH-RELATED"/>
    <property type="match status" value="1"/>
</dbReference>
<evidence type="ECO:0000256" key="1">
    <source>
        <dbReference type="SAM" id="Phobius"/>
    </source>
</evidence>
<keyword evidence="3" id="KW-1185">Reference proteome</keyword>
<feature type="transmembrane region" description="Helical" evidence="1">
    <location>
        <begin position="54"/>
        <end position="71"/>
    </location>
</feature>
<keyword evidence="1" id="KW-0472">Membrane</keyword>
<organism evidence="2 3">
    <name type="scientific">Desulfovibrio fairfieldensis</name>
    <dbReference type="NCBI Taxonomy" id="44742"/>
    <lineage>
        <taxon>Bacteria</taxon>
        <taxon>Pseudomonadati</taxon>
        <taxon>Thermodesulfobacteriota</taxon>
        <taxon>Desulfovibrionia</taxon>
        <taxon>Desulfovibrionales</taxon>
        <taxon>Desulfovibrionaceae</taxon>
        <taxon>Desulfovibrio</taxon>
    </lineage>
</organism>
<reference evidence="3" key="1">
    <citation type="submission" date="2016-02" db="EMBL/GenBank/DDBJ databases">
        <authorList>
            <person name="Holder M.E."/>
            <person name="Ajami N.J."/>
            <person name="Petrosino J.F."/>
        </authorList>
    </citation>
    <scope>NUCLEOTIDE SEQUENCE [LARGE SCALE GENOMIC DNA]</scope>
    <source>
        <strain evidence="3">CCUG 45958</strain>
    </source>
</reference>
<dbReference type="STRING" id="44742.AXF13_15050"/>